<protein>
    <submittedName>
        <fullName evidence="2">Uncharacterized protein</fullName>
    </submittedName>
</protein>
<dbReference type="AlphaFoldDB" id="A0A835SUZ9"/>
<dbReference type="EMBL" id="JAEHOC010000041">
    <property type="protein sequence ID" value="KAG2427275.1"/>
    <property type="molecule type" value="Genomic_DNA"/>
</dbReference>
<feature type="compositionally biased region" description="Low complexity" evidence="1">
    <location>
        <begin position="56"/>
        <end position="70"/>
    </location>
</feature>
<keyword evidence="3" id="KW-1185">Reference proteome</keyword>
<dbReference type="Proteomes" id="UP000650467">
    <property type="component" value="Unassembled WGS sequence"/>
</dbReference>
<proteinExistence type="predicted"/>
<feature type="region of interest" description="Disordered" evidence="1">
    <location>
        <begin position="54"/>
        <end position="73"/>
    </location>
</feature>
<sequence length="101" mass="10634">MNKAVSSRKESATEKSFYEVARSLSSIDAAAAHEDLPDTEALLAGTFGAYYSGSGSKTPAAAAPKPASSAHKAELADKLDALEQEALQKAREVNNRPVIQQ</sequence>
<reference evidence="2" key="1">
    <citation type="journal article" date="2020" name="bioRxiv">
        <title>Comparative genomics of Chlamydomonas.</title>
        <authorList>
            <person name="Craig R.J."/>
            <person name="Hasan A.R."/>
            <person name="Ness R.W."/>
            <person name="Keightley P.D."/>
        </authorList>
    </citation>
    <scope>NUCLEOTIDE SEQUENCE</scope>
    <source>
        <strain evidence="2">SAG 7.73</strain>
    </source>
</reference>
<evidence type="ECO:0000313" key="2">
    <source>
        <dbReference type="EMBL" id="KAG2427275.1"/>
    </source>
</evidence>
<name>A0A835SUZ9_CHLIN</name>
<comment type="caution">
    <text evidence="2">The sequence shown here is derived from an EMBL/GenBank/DDBJ whole genome shotgun (WGS) entry which is preliminary data.</text>
</comment>
<organism evidence="2 3">
    <name type="scientific">Chlamydomonas incerta</name>
    <dbReference type="NCBI Taxonomy" id="51695"/>
    <lineage>
        <taxon>Eukaryota</taxon>
        <taxon>Viridiplantae</taxon>
        <taxon>Chlorophyta</taxon>
        <taxon>core chlorophytes</taxon>
        <taxon>Chlorophyceae</taxon>
        <taxon>CS clade</taxon>
        <taxon>Chlamydomonadales</taxon>
        <taxon>Chlamydomonadaceae</taxon>
        <taxon>Chlamydomonas</taxon>
    </lineage>
</organism>
<evidence type="ECO:0000256" key="1">
    <source>
        <dbReference type="SAM" id="MobiDB-lite"/>
    </source>
</evidence>
<gene>
    <name evidence="2" type="ORF">HXX76_012471</name>
</gene>
<accession>A0A835SUZ9</accession>
<dbReference type="OrthoDB" id="10373140at2759"/>
<evidence type="ECO:0000313" key="3">
    <source>
        <dbReference type="Proteomes" id="UP000650467"/>
    </source>
</evidence>